<feature type="region of interest" description="Disordered" evidence="9">
    <location>
        <begin position="115"/>
        <end position="153"/>
    </location>
</feature>
<comment type="caution">
    <text evidence="11">The sequence shown here is derived from an EMBL/GenBank/DDBJ whole genome shotgun (WGS) entry which is preliminary data.</text>
</comment>
<dbReference type="InterPro" id="IPR001841">
    <property type="entry name" value="Znf_RING"/>
</dbReference>
<dbReference type="PROSITE" id="PS50089">
    <property type="entry name" value="ZF_RING_2"/>
    <property type="match status" value="1"/>
</dbReference>
<evidence type="ECO:0000256" key="4">
    <source>
        <dbReference type="ARBA" id="ARBA00022723"/>
    </source>
</evidence>
<dbReference type="RefSeq" id="XP_029228187.1">
    <property type="nucleotide sequence ID" value="XM_029371686.1"/>
</dbReference>
<evidence type="ECO:0000256" key="7">
    <source>
        <dbReference type="ARBA" id="ARBA00022833"/>
    </source>
</evidence>
<dbReference type="AlphaFoldDB" id="A0A3S5ITD8"/>
<keyword evidence="6" id="KW-0833">Ubl conjugation pathway</keyword>
<dbReference type="PANTHER" id="PTHR22937">
    <property type="entry name" value="E3 UBIQUITIN-PROTEIN LIGASE RNF165"/>
    <property type="match status" value="1"/>
</dbReference>
<keyword evidence="4" id="KW-0479">Metal-binding</keyword>
<keyword evidence="3" id="KW-0808">Transferase</keyword>
<evidence type="ECO:0000313" key="12">
    <source>
        <dbReference type="Proteomes" id="UP000284403"/>
    </source>
</evidence>
<evidence type="ECO:0000256" key="8">
    <source>
        <dbReference type="PROSITE-ProRule" id="PRU00175"/>
    </source>
</evidence>
<dbReference type="GeneID" id="40318392"/>
<dbReference type="EC" id="2.3.2.27" evidence="2"/>
<dbReference type="Proteomes" id="UP000284403">
    <property type="component" value="Unassembled WGS sequence"/>
</dbReference>
<evidence type="ECO:0000256" key="2">
    <source>
        <dbReference type="ARBA" id="ARBA00012483"/>
    </source>
</evidence>
<feature type="compositionally biased region" description="Polar residues" evidence="9">
    <location>
        <begin position="19"/>
        <end position="30"/>
    </location>
</feature>
<evidence type="ECO:0000256" key="9">
    <source>
        <dbReference type="SAM" id="MobiDB-lite"/>
    </source>
</evidence>
<dbReference type="GO" id="GO:0061630">
    <property type="term" value="F:ubiquitin protein ligase activity"/>
    <property type="evidence" value="ECO:0007669"/>
    <property type="project" value="UniProtKB-EC"/>
</dbReference>
<dbReference type="SMART" id="SM00184">
    <property type="entry name" value="RING"/>
    <property type="match status" value="1"/>
</dbReference>
<dbReference type="Gene3D" id="3.30.40.10">
    <property type="entry name" value="Zinc/RING finger domain, C3HC4 (zinc finger)"/>
    <property type="match status" value="1"/>
</dbReference>
<organism evidence="11 12">
    <name type="scientific">Trypanosoma conorhini</name>
    <dbReference type="NCBI Taxonomy" id="83891"/>
    <lineage>
        <taxon>Eukaryota</taxon>
        <taxon>Discoba</taxon>
        <taxon>Euglenozoa</taxon>
        <taxon>Kinetoplastea</taxon>
        <taxon>Metakinetoplastina</taxon>
        <taxon>Trypanosomatida</taxon>
        <taxon>Trypanosomatidae</taxon>
        <taxon>Trypanosoma</taxon>
    </lineage>
</organism>
<keyword evidence="5 8" id="KW-0863">Zinc-finger</keyword>
<evidence type="ECO:0000313" key="11">
    <source>
        <dbReference type="EMBL" id="RNF17546.1"/>
    </source>
</evidence>
<dbReference type="OrthoDB" id="8062037at2759"/>
<evidence type="ECO:0000256" key="6">
    <source>
        <dbReference type="ARBA" id="ARBA00022786"/>
    </source>
</evidence>
<dbReference type="Pfam" id="PF13639">
    <property type="entry name" value="zf-RING_2"/>
    <property type="match status" value="1"/>
</dbReference>
<name>A0A3S5ITD8_9TRYP</name>
<reference evidence="11 12" key="1">
    <citation type="journal article" date="2018" name="BMC Genomics">
        <title>Genomic comparison of Trypanosoma conorhini and Trypanosoma rangeli to Trypanosoma cruzi strains of high and low virulence.</title>
        <authorList>
            <person name="Bradwell K.R."/>
            <person name="Koparde V.N."/>
            <person name="Matveyev A.V."/>
            <person name="Serrano M.G."/>
            <person name="Alves J.M."/>
            <person name="Parikh H."/>
            <person name="Huang B."/>
            <person name="Lee V."/>
            <person name="Espinosa-Alvarez O."/>
            <person name="Ortiz P.A."/>
            <person name="Costa-Martins A.G."/>
            <person name="Teixeira M.M."/>
            <person name="Buck G.A."/>
        </authorList>
    </citation>
    <scope>NUCLEOTIDE SEQUENCE [LARGE SCALE GENOMIC DNA]</scope>
    <source>
        <strain evidence="11 12">025E</strain>
    </source>
</reference>
<evidence type="ECO:0000256" key="3">
    <source>
        <dbReference type="ARBA" id="ARBA00022679"/>
    </source>
</evidence>
<feature type="region of interest" description="Disordered" evidence="9">
    <location>
        <begin position="1"/>
        <end position="44"/>
    </location>
</feature>
<gene>
    <name evidence="11" type="ORF">Tco025E_04781</name>
</gene>
<protein>
    <recommendedName>
        <fullName evidence="2">RING-type E3 ubiquitin transferase</fullName>
        <ecNumber evidence="2">2.3.2.27</ecNumber>
    </recommendedName>
</protein>
<feature type="compositionally biased region" description="Acidic residues" evidence="9">
    <location>
        <begin position="117"/>
        <end position="126"/>
    </location>
</feature>
<evidence type="ECO:0000259" key="10">
    <source>
        <dbReference type="PROSITE" id="PS50089"/>
    </source>
</evidence>
<dbReference type="PANTHER" id="PTHR22937:SF65">
    <property type="entry name" value="E3 UBIQUITIN-PROTEIN LIGASE ARK2C"/>
    <property type="match status" value="1"/>
</dbReference>
<evidence type="ECO:0000256" key="1">
    <source>
        <dbReference type="ARBA" id="ARBA00000900"/>
    </source>
</evidence>
<accession>A0A3S5ITD8</accession>
<keyword evidence="12" id="KW-1185">Reference proteome</keyword>
<dbReference type="InterPro" id="IPR013083">
    <property type="entry name" value="Znf_RING/FYVE/PHD"/>
</dbReference>
<dbReference type="GO" id="GO:0008270">
    <property type="term" value="F:zinc ion binding"/>
    <property type="evidence" value="ECO:0007669"/>
    <property type="project" value="UniProtKB-KW"/>
</dbReference>
<comment type="catalytic activity">
    <reaction evidence="1">
        <text>S-ubiquitinyl-[E2 ubiquitin-conjugating enzyme]-L-cysteine + [acceptor protein]-L-lysine = [E2 ubiquitin-conjugating enzyme]-L-cysteine + N(6)-ubiquitinyl-[acceptor protein]-L-lysine.</text>
        <dbReference type="EC" id="2.3.2.27"/>
    </reaction>
</comment>
<proteinExistence type="predicted"/>
<dbReference type="EMBL" id="MKKU01000258">
    <property type="protein sequence ID" value="RNF17546.1"/>
    <property type="molecule type" value="Genomic_DNA"/>
</dbReference>
<sequence>MDCNNGPKRARSEAMEEASSGSTTPAQGGQPSAAAEATPVRDPVLEAQLDQLGVDEEFKASLRCMSPNTRRDVMNDIIRSQQQERVSAEAPFELLSLLTGAPFLSFPPGVDVRLSMEEDEEEEERDSEGQGSLSPPRRHSPGSGTDGRSDTARRDAATLRDRFLRAQLTSYLLHVMRGTGVINTISEAMAQRALGMTEDIDDMSYEQLLELQERIGYVSKGITKEQMQQCTQEVPRPKEGACVVCQAEWQEGSEEKERTMELRACHHIFHQRCIEQWLASNKTCPVCKKEVL</sequence>
<feature type="domain" description="RING-type" evidence="10">
    <location>
        <begin position="242"/>
        <end position="288"/>
    </location>
</feature>
<dbReference type="SUPFAM" id="SSF57850">
    <property type="entry name" value="RING/U-box"/>
    <property type="match status" value="1"/>
</dbReference>
<evidence type="ECO:0000256" key="5">
    <source>
        <dbReference type="ARBA" id="ARBA00022771"/>
    </source>
</evidence>
<dbReference type="InterPro" id="IPR045191">
    <property type="entry name" value="MBR1/2-like"/>
</dbReference>
<keyword evidence="7" id="KW-0862">Zinc</keyword>